<feature type="domain" description="C2H2-type" evidence="9">
    <location>
        <begin position="511"/>
        <end position="538"/>
    </location>
</feature>
<feature type="domain" description="C2H2-type" evidence="9">
    <location>
        <begin position="332"/>
        <end position="355"/>
    </location>
</feature>
<feature type="compositionally biased region" description="Polar residues" evidence="8">
    <location>
        <begin position="175"/>
        <end position="190"/>
    </location>
</feature>
<dbReference type="STRING" id="158441.A0A226CYG1"/>
<evidence type="ECO:0000256" key="1">
    <source>
        <dbReference type="ARBA" id="ARBA00004123"/>
    </source>
</evidence>
<evidence type="ECO:0000256" key="2">
    <source>
        <dbReference type="ARBA" id="ARBA00022723"/>
    </source>
</evidence>
<dbReference type="FunFam" id="3.30.160.60:FF:000065">
    <property type="entry name" value="B-cell CLL/lymphoma 6, member B"/>
    <property type="match status" value="1"/>
</dbReference>
<comment type="subcellular location">
    <subcellularLocation>
        <location evidence="1">Nucleus</location>
    </subcellularLocation>
</comment>
<keyword evidence="4 7" id="KW-0863">Zinc-finger</keyword>
<proteinExistence type="predicted"/>
<feature type="region of interest" description="Disordered" evidence="8">
    <location>
        <begin position="92"/>
        <end position="201"/>
    </location>
</feature>
<keyword evidence="11" id="KW-1185">Reference proteome</keyword>
<dbReference type="Pfam" id="PF00096">
    <property type="entry name" value="zf-C2H2"/>
    <property type="match status" value="2"/>
</dbReference>
<feature type="compositionally biased region" description="Polar residues" evidence="8">
    <location>
        <begin position="142"/>
        <end position="156"/>
    </location>
</feature>
<dbReference type="PROSITE" id="PS00028">
    <property type="entry name" value="ZINC_FINGER_C2H2_1"/>
    <property type="match status" value="6"/>
</dbReference>
<feature type="compositionally biased region" description="Acidic residues" evidence="8">
    <location>
        <begin position="124"/>
        <end position="141"/>
    </location>
</feature>
<dbReference type="PROSITE" id="PS50157">
    <property type="entry name" value="ZINC_FINGER_C2H2_2"/>
    <property type="match status" value="5"/>
</dbReference>
<feature type="compositionally biased region" description="Acidic residues" evidence="8">
    <location>
        <begin position="99"/>
        <end position="114"/>
    </location>
</feature>
<dbReference type="EMBL" id="LNIX01000055">
    <property type="protein sequence ID" value="OXA37568.1"/>
    <property type="molecule type" value="Genomic_DNA"/>
</dbReference>
<evidence type="ECO:0000256" key="5">
    <source>
        <dbReference type="ARBA" id="ARBA00022833"/>
    </source>
</evidence>
<evidence type="ECO:0000313" key="11">
    <source>
        <dbReference type="Proteomes" id="UP000198287"/>
    </source>
</evidence>
<feature type="domain" description="C2H2-type" evidence="9">
    <location>
        <begin position="567"/>
        <end position="593"/>
    </location>
</feature>
<evidence type="ECO:0000256" key="3">
    <source>
        <dbReference type="ARBA" id="ARBA00022737"/>
    </source>
</evidence>
<dbReference type="InterPro" id="IPR036236">
    <property type="entry name" value="Znf_C2H2_sf"/>
</dbReference>
<keyword evidence="6" id="KW-0539">Nucleus</keyword>
<dbReference type="Proteomes" id="UP000198287">
    <property type="component" value="Unassembled WGS sequence"/>
</dbReference>
<accession>A0A226CYG1</accession>
<evidence type="ECO:0000256" key="4">
    <source>
        <dbReference type="ARBA" id="ARBA00022771"/>
    </source>
</evidence>
<evidence type="ECO:0000256" key="6">
    <source>
        <dbReference type="ARBA" id="ARBA00023242"/>
    </source>
</evidence>
<dbReference type="GO" id="GO:0000981">
    <property type="term" value="F:DNA-binding transcription factor activity, RNA polymerase II-specific"/>
    <property type="evidence" value="ECO:0007669"/>
    <property type="project" value="TreeGrafter"/>
</dbReference>
<dbReference type="PANTHER" id="PTHR23226">
    <property type="entry name" value="ZINC FINGER AND SCAN DOMAIN-CONTAINING"/>
    <property type="match status" value="1"/>
</dbReference>
<dbReference type="Pfam" id="PF12874">
    <property type="entry name" value="zf-met"/>
    <property type="match status" value="1"/>
</dbReference>
<keyword evidence="5" id="KW-0862">Zinc</keyword>
<dbReference type="OrthoDB" id="6077919at2759"/>
<name>A0A226CYG1_FOLCA</name>
<dbReference type="GO" id="GO:0008270">
    <property type="term" value="F:zinc ion binding"/>
    <property type="evidence" value="ECO:0007669"/>
    <property type="project" value="UniProtKB-KW"/>
</dbReference>
<evidence type="ECO:0000259" key="9">
    <source>
        <dbReference type="PROSITE" id="PS50157"/>
    </source>
</evidence>
<protein>
    <submittedName>
        <fullName evidence="10">Zinc finger protein 26</fullName>
    </submittedName>
</protein>
<dbReference type="GO" id="GO:0000978">
    <property type="term" value="F:RNA polymerase II cis-regulatory region sequence-specific DNA binding"/>
    <property type="evidence" value="ECO:0007669"/>
    <property type="project" value="TreeGrafter"/>
</dbReference>
<dbReference type="InterPro" id="IPR013087">
    <property type="entry name" value="Znf_C2H2_type"/>
</dbReference>
<feature type="domain" description="C2H2-type" evidence="9">
    <location>
        <begin position="480"/>
        <end position="505"/>
    </location>
</feature>
<evidence type="ECO:0000256" key="7">
    <source>
        <dbReference type="PROSITE-ProRule" id="PRU00042"/>
    </source>
</evidence>
<reference evidence="10 11" key="1">
    <citation type="submission" date="2015-12" db="EMBL/GenBank/DDBJ databases">
        <title>The genome of Folsomia candida.</title>
        <authorList>
            <person name="Faddeeva A."/>
            <person name="Derks M.F."/>
            <person name="Anvar Y."/>
            <person name="Smit S."/>
            <person name="Van Straalen N."/>
            <person name="Roelofs D."/>
        </authorList>
    </citation>
    <scope>NUCLEOTIDE SEQUENCE [LARGE SCALE GENOMIC DNA]</scope>
    <source>
        <strain evidence="10 11">VU population</strain>
        <tissue evidence="10">Whole body</tissue>
    </source>
</reference>
<dbReference type="GO" id="GO:0005634">
    <property type="term" value="C:nucleus"/>
    <property type="evidence" value="ECO:0007669"/>
    <property type="project" value="UniProtKB-SubCell"/>
</dbReference>
<keyword evidence="2" id="KW-0479">Metal-binding</keyword>
<organism evidence="10 11">
    <name type="scientific">Folsomia candida</name>
    <name type="common">Springtail</name>
    <dbReference type="NCBI Taxonomy" id="158441"/>
    <lineage>
        <taxon>Eukaryota</taxon>
        <taxon>Metazoa</taxon>
        <taxon>Ecdysozoa</taxon>
        <taxon>Arthropoda</taxon>
        <taxon>Hexapoda</taxon>
        <taxon>Collembola</taxon>
        <taxon>Entomobryomorpha</taxon>
        <taxon>Isotomoidea</taxon>
        <taxon>Isotomidae</taxon>
        <taxon>Proisotominae</taxon>
        <taxon>Folsomia</taxon>
    </lineage>
</organism>
<gene>
    <name evidence="10" type="ORF">Fcan01_27618</name>
</gene>
<feature type="domain" description="C2H2-type" evidence="9">
    <location>
        <begin position="539"/>
        <end position="566"/>
    </location>
</feature>
<dbReference type="Gene3D" id="3.30.160.60">
    <property type="entry name" value="Classic Zinc Finger"/>
    <property type="match status" value="7"/>
</dbReference>
<comment type="caution">
    <text evidence="10">The sequence shown here is derived from an EMBL/GenBank/DDBJ whole genome shotgun (WGS) entry which is preliminary data.</text>
</comment>
<evidence type="ECO:0000313" key="10">
    <source>
        <dbReference type="EMBL" id="OXA37568.1"/>
    </source>
</evidence>
<dbReference type="PANTHER" id="PTHR23226:SF416">
    <property type="entry name" value="FI01424P"/>
    <property type="match status" value="1"/>
</dbReference>
<dbReference type="SMART" id="SM00355">
    <property type="entry name" value="ZnF_C2H2"/>
    <property type="match status" value="13"/>
</dbReference>
<dbReference type="SUPFAM" id="SSF57667">
    <property type="entry name" value="beta-beta-alpha zinc fingers"/>
    <property type="match status" value="4"/>
</dbReference>
<keyword evidence="3" id="KW-0677">Repeat</keyword>
<dbReference type="AlphaFoldDB" id="A0A226CYG1"/>
<sequence length="593" mass="66996">MDNSQNFVNCCICGVSDKPIAPLKLQYSHQICELLRKSDIFLQNSQISSWNNCDHCLKLISELNLLITMQCEIVERIKKKIAKEGKTKTSNLFETPDIKEEEEEEYKSETEFESSEFFCKIEVDPDPDESISHDNDEEEDTFTIQTFDPPTPTGATSSEESGSPDEDSLPFDPLSSRTPAGEATTSSNTSRRPKSPPGPRVCPTCNKLFRGGHAKQRLRLHIEHVHGNVRKFACPYCPNNLAFTTKQLWLRHLLQKHEILTPEKSLSCPTCPKKFAISQLHKRHLENHAKLDMFPFFCPICDTRFKREGQLKRHTMGSCPLLETTSKEQKTFPCSNCDAKFLQPIKLAIHQRSRHPELLTWICATCGSLHLTESHLATHSLLHENSDSYGCLVCKRGIFNTKDHLSLHLSKNHTGEATIPCGVPGCPALFPNVPSKLQHMGSAHNEAVFPCTSCAEKFVTLSARIAHAQSAHKDAGLESFPCEWDACGKVFTTRAALGRHVRKLHMRIGHKMCEICGKELTTPQSYRDHMKIHNGVKDIICEVCGRGFTCRKILECHMVTHTGERPFKCKFCEKAYTQRHVLTSHVRKVHGND</sequence>
<evidence type="ECO:0000256" key="8">
    <source>
        <dbReference type="SAM" id="MobiDB-lite"/>
    </source>
</evidence>